<sequence>MQEAKLCRGSKVKQSQVGLAGAAPQSGLWRANQRPCLVAVVGLMESLAILRSFAADICLLSVSCAHPQLDEVYKTIGVCGPVKGAVLMGETIRCPRGLITGDSLPFLQKHSPMSYLAVLSIQIPRPFRAFESGVRLMKYGCGVTQRECGDCGWTLVTSSCKAHFAVITSSTNDVITLSNMAPAQPRMVIPACRLSAFPLRRSCPSWIKPDDCFRSFAGHSANYIKIERPPSRQHNFLSPRKLSCLTQDLGVGGEILGQSQANHNLLIDDMLLHGSLIIPELPADRQLRQNHAGFCSATCGQLPVPIRIRHCAQDGSRSTHSAIILQQQRTGSIDYQRAFGTVVFVPVV</sequence>
<evidence type="ECO:0000313" key="2">
    <source>
        <dbReference type="Proteomes" id="UP000016932"/>
    </source>
</evidence>
<dbReference type="RefSeq" id="XP_007921685.1">
    <property type="nucleotide sequence ID" value="XM_007923494.1"/>
</dbReference>
<dbReference type="GeneID" id="19332483"/>
<proteinExistence type="predicted"/>
<dbReference type="HOGENOM" id="CLU_797217_0_0_1"/>
<name>N1QBX7_PSEFD</name>
<gene>
    <name evidence="1" type="ORF">MYCFIDRAFT_170367</name>
</gene>
<reference evidence="1 2" key="1">
    <citation type="journal article" date="2012" name="PLoS Pathog.">
        <title>Diverse lifestyles and strategies of plant pathogenesis encoded in the genomes of eighteen Dothideomycetes fungi.</title>
        <authorList>
            <person name="Ohm R.A."/>
            <person name="Feau N."/>
            <person name="Henrissat B."/>
            <person name="Schoch C.L."/>
            <person name="Horwitz B.A."/>
            <person name="Barry K.W."/>
            <person name="Condon B.J."/>
            <person name="Copeland A.C."/>
            <person name="Dhillon B."/>
            <person name="Glaser F."/>
            <person name="Hesse C.N."/>
            <person name="Kosti I."/>
            <person name="LaButti K."/>
            <person name="Lindquist E.A."/>
            <person name="Lucas S."/>
            <person name="Salamov A.A."/>
            <person name="Bradshaw R.E."/>
            <person name="Ciuffetti L."/>
            <person name="Hamelin R.C."/>
            <person name="Kema G.H.J."/>
            <person name="Lawrence C."/>
            <person name="Scott J.A."/>
            <person name="Spatafora J.W."/>
            <person name="Turgeon B.G."/>
            <person name="de Wit P.J.G.M."/>
            <person name="Zhong S."/>
            <person name="Goodwin S.B."/>
            <person name="Grigoriev I.V."/>
        </authorList>
    </citation>
    <scope>NUCLEOTIDE SEQUENCE [LARGE SCALE GENOMIC DNA]</scope>
    <source>
        <strain evidence="1 2">CIRAD86</strain>
    </source>
</reference>
<accession>N1QBX7</accession>
<keyword evidence="2" id="KW-1185">Reference proteome</keyword>
<dbReference type="KEGG" id="pfj:MYCFIDRAFT_170367"/>
<protein>
    <submittedName>
        <fullName evidence="1">Uncharacterized protein</fullName>
    </submittedName>
</protein>
<dbReference type="Proteomes" id="UP000016932">
    <property type="component" value="Unassembled WGS sequence"/>
</dbReference>
<dbReference type="EMBL" id="KB446555">
    <property type="protein sequence ID" value="EME88792.1"/>
    <property type="molecule type" value="Genomic_DNA"/>
</dbReference>
<dbReference type="OrthoDB" id="10672302at2759"/>
<dbReference type="VEuPathDB" id="FungiDB:MYCFIDRAFT_170367"/>
<organism evidence="1 2">
    <name type="scientific">Pseudocercospora fijiensis (strain CIRAD86)</name>
    <name type="common">Black leaf streak disease fungus</name>
    <name type="synonym">Mycosphaerella fijiensis</name>
    <dbReference type="NCBI Taxonomy" id="383855"/>
    <lineage>
        <taxon>Eukaryota</taxon>
        <taxon>Fungi</taxon>
        <taxon>Dikarya</taxon>
        <taxon>Ascomycota</taxon>
        <taxon>Pezizomycotina</taxon>
        <taxon>Dothideomycetes</taxon>
        <taxon>Dothideomycetidae</taxon>
        <taxon>Mycosphaerellales</taxon>
        <taxon>Mycosphaerellaceae</taxon>
        <taxon>Pseudocercospora</taxon>
    </lineage>
</organism>
<evidence type="ECO:0000313" key="1">
    <source>
        <dbReference type="EMBL" id="EME88792.1"/>
    </source>
</evidence>
<dbReference type="AlphaFoldDB" id="N1QBX7"/>